<evidence type="ECO:0000313" key="5">
    <source>
        <dbReference type="EMBL" id="AEA13563.1"/>
    </source>
</evidence>
<dbReference type="PROSITE" id="PS50162">
    <property type="entry name" value="RECA_2"/>
    <property type="match status" value="1"/>
</dbReference>
<dbReference type="Gene3D" id="3.40.50.300">
    <property type="entry name" value="P-loop containing nucleotide triphosphate hydrolases"/>
    <property type="match status" value="1"/>
</dbReference>
<dbReference type="InterPro" id="IPR010624">
    <property type="entry name" value="KaiC_dom"/>
</dbReference>
<dbReference type="EMBL" id="CP002590">
    <property type="protein sequence ID" value="AEA13563.1"/>
    <property type="molecule type" value="Genomic_DNA"/>
</dbReference>
<name>F2L5D8_THEU7</name>
<dbReference type="InterPro" id="IPR014774">
    <property type="entry name" value="KaiC-like_dom"/>
</dbReference>
<dbReference type="NCBIfam" id="TIGR03881">
    <property type="entry name" value="KaiC_arch_4"/>
    <property type="match status" value="1"/>
</dbReference>
<dbReference type="Proteomes" id="UP000008138">
    <property type="component" value="Chromosome"/>
</dbReference>
<dbReference type="GO" id="GO:0140664">
    <property type="term" value="F:ATP-dependent DNA damage sensor activity"/>
    <property type="evidence" value="ECO:0007669"/>
    <property type="project" value="InterPro"/>
</dbReference>
<dbReference type="AlphaFoldDB" id="F2L5D8"/>
<evidence type="ECO:0000259" key="4">
    <source>
        <dbReference type="PROSITE" id="PS51146"/>
    </source>
</evidence>
<dbReference type="PANTHER" id="PTHR43637">
    <property type="entry name" value="UPF0273 PROTEIN TM_0370"/>
    <property type="match status" value="1"/>
</dbReference>
<proteinExistence type="predicted"/>
<keyword evidence="1" id="KW-0547">Nucleotide-binding</keyword>
<feature type="domain" description="RecA family profile 1" evidence="3">
    <location>
        <begin position="24"/>
        <end position="84"/>
    </location>
</feature>
<evidence type="ECO:0000256" key="2">
    <source>
        <dbReference type="ARBA" id="ARBA00022840"/>
    </source>
</evidence>
<dbReference type="InterPro" id="IPR020588">
    <property type="entry name" value="RecA_ATP-bd"/>
</dbReference>
<dbReference type="InterPro" id="IPR027417">
    <property type="entry name" value="P-loop_NTPase"/>
</dbReference>
<evidence type="ECO:0000313" key="6">
    <source>
        <dbReference type="Proteomes" id="UP000008138"/>
    </source>
</evidence>
<sequence length="291" mass="32548">MTAASANWARLNLIYPPSRSDVSEVERISTGIKELDDALEGGIPKGSWVVATGEPGVGKSILAMHFAYAGLKAGDPVVYVTTEQEYRDVVVQARQLGMDFGRYPTYSLGWRKEPEELPQIVVVDIFGLLKVARQLTEKSKEESSDKVKRYAALSVDTLIEAIGEAYKVLEVVEEGRGAPVRHVRLVIDSMSAFWVDKPVMARKYSYQLKIATHRDNVTALLTSQYAPTTGQAYGFGLEHIADGVIHMWMDDVESAREVRRHLIIKKMRMTNHSRKAFDVEIEPGRGLVLRQ</sequence>
<dbReference type="PROSITE" id="PS51146">
    <property type="entry name" value="KAIC"/>
    <property type="match status" value="1"/>
</dbReference>
<dbReference type="STRING" id="999630.TUZN_2106"/>
<keyword evidence="6" id="KW-1185">Reference proteome</keyword>
<dbReference type="SUPFAM" id="SSF52540">
    <property type="entry name" value="P-loop containing nucleoside triphosphate hydrolases"/>
    <property type="match status" value="1"/>
</dbReference>
<feature type="domain" description="KaiC" evidence="4">
    <location>
        <begin position="26"/>
        <end position="291"/>
    </location>
</feature>
<organism evidence="5 6">
    <name type="scientific">Thermoproteus uzoniensis (strain 768-20)</name>
    <dbReference type="NCBI Taxonomy" id="999630"/>
    <lineage>
        <taxon>Archaea</taxon>
        <taxon>Thermoproteota</taxon>
        <taxon>Thermoprotei</taxon>
        <taxon>Thermoproteales</taxon>
        <taxon>Thermoproteaceae</taxon>
        <taxon>Thermoproteus</taxon>
    </lineage>
</organism>
<gene>
    <name evidence="5" type="ordered locus">TUZN_2106</name>
</gene>
<dbReference type="KEGG" id="tuz:TUZN_2106"/>
<dbReference type="HOGENOM" id="CLU_023669_2_0_2"/>
<dbReference type="eggNOG" id="arCOG01171">
    <property type="taxonomic scope" value="Archaea"/>
</dbReference>
<accession>F2L5D8</accession>
<evidence type="ECO:0000256" key="1">
    <source>
        <dbReference type="ARBA" id="ARBA00022741"/>
    </source>
</evidence>
<dbReference type="GO" id="GO:0003677">
    <property type="term" value="F:DNA binding"/>
    <property type="evidence" value="ECO:0007669"/>
    <property type="project" value="InterPro"/>
</dbReference>
<keyword evidence="2" id="KW-0067">ATP-binding</keyword>
<reference evidence="5 6" key="1">
    <citation type="journal article" date="2011" name="J. Bacteriol.">
        <title>Complete genome sequence of the thermoacidophilic crenarchaeon Thermoproteus uzoniensis 768-20.</title>
        <authorList>
            <person name="Mardanov A.V."/>
            <person name="Gumerov V.M."/>
            <person name="Beletsky A.V."/>
            <person name="Prokofeva M.I."/>
            <person name="Bonch-Osmolovskaya E.A."/>
            <person name="Ravin N.V."/>
            <person name="Skryabin K.G."/>
        </authorList>
    </citation>
    <scope>NUCLEOTIDE SEQUENCE [LARGE SCALE GENOMIC DNA]</scope>
    <source>
        <strain evidence="5 6">768-20</strain>
    </source>
</reference>
<dbReference type="GO" id="GO:0005524">
    <property type="term" value="F:ATP binding"/>
    <property type="evidence" value="ECO:0007669"/>
    <property type="project" value="UniProtKB-KW"/>
</dbReference>
<protein>
    <submittedName>
        <fullName evidence="5">Circadian clock protein, KaiC</fullName>
    </submittedName>
</protein>
<reference key="2">
    <citation type="submission" date="2011-03" db="EMBL/GenBank/DDBJ databases">
        <title>Complete genome sequence of the thermoacidophilic crenarchaeon Thermoproteus uzoniensis 768-20.</title>
        <authorList>
            <person name="Mardanov A.V."/>
            <person name="Gumerov V.M."/>
            <person name="Beletsky A.V."/>
            <person name="Prokofeva M.I."/>
            <person name="Bonch-Osmolovskaya E.A."/>
            <person name="Ravin N.V."/>
            <person name="Skryabin K.G."/>
        </authorList>
    </citation>
    <scope>NUCLEOTIDE SEQUENCE</scope>
    <source>
        <strain>768-20</strain>
    </source>
</reference>
<dbReference type="InterPro" id="IPR022443">
    <property type="entry name" value="KaiC-rel"/>
</dbReference>
<dbReference type="Pfam" id="PF06745">
    <property type="entry name" value="ATPase"/>
    <property type="match status" value="2"/>
</dbReference>
<evidence type="ECO:0000259" key="3">
    <source>
        <dbReference type="PROSITE" id="PS50162"/>
    </source>
</evidence>
<dbReference type="GO" id="GO:0006281">
    <property type="term" value="P:DNA repair"/>
    <property type="evidence" value="ECO:0007669"/>
    <property type="project" value="InterPro"/>
</dbReference>
<dbReference type="PANTHER" id="PTHR43637:SF2">
    <property type="entry name" value="PROTEIN GVPD 1"/>
    <property type="match status" value="1"/>
</dbReference>
<dbReference type="PRINTS" id="PR01874">
    <property type="entry name" value="DNAREPAIRADA"/>
</dbReference>